<evidence type="ECO:0000313" key="3">
    <source>
        <dbReference type="Proteomes" id="UP001595818"/>
    </source>
</evidence>
<accession>A0ABV9SYR8</accession>
<keyword evidence="1" id="KW-0812">Transmembrane</keyword>
<dbReference type="InterPro" id="IPR036909">
    <property type="entry name" value="Cyt_c-like_dom_sf"/>
</dbReference>
<keyword evidence="1" id="KW-1133">Transmembrane helix</keyword>
<keyword evidence="1" id="KW-0472">Membrane</keyword>
<comment type="caution">
    <text evidence="2">The sequence shown here is derived from an EMBL/GenBank/DDBJ whole genome shotgun (WGS) entry which is preliminary data.</text>
</comment>
<dbReference type="SUPFAM" id="SSF46626">
    <property type="entry name" value="Cytochrome c"/>
    <property type="match status" value="1"/>
</dbReference>
<dbReference type="Proteomes" id="UP001595818">
    <property type="component" value="Unassembled WGS sequence"/>
</dbReference>
<dbReference type="RefSeq" id="WP_377062830.1">
    <property type="nucleotide sequence ID" value="NZ_JBHSJJ010000003.1"/>
</dbReference>
<proteinExistence type="predicted"/>
<sequence length="154" mass="17880">MPFFRRNNLKTSWGILIALVVLVLALIGFVIYLQTDPDFSSFYKEEKQESPIPLDEIEDRIEDGIHVQTGLVADEGLHLVIANCTACHSAMLITQNRADRDGWKKMIRWMQETQNLWDLGANEEIILNYLSQNYAPKKRGRRAPLTDIEWYELK</sequence>
<feature type="transmembrane region" description="Helical" evidence="1">
    <location>
        <begin position="12"/>
        <end position="33"/>
    </location>
</feature>
<evidence type="ECO:0000313" key="2">
    <source>
        <dbReference type="EMBL" id="MFC4871403.1"/>
    </source>
</evidence>
<organism evidence="2 3">
    <name type="scientific">Negadavirga shengliensis</name>
    <dbReference type="NCBI Taxonomy" id="1389218"/>
    <lineage>
        <taxon>Bacteria</taxon>
        <taxon>Pseudomonadati</taxon>
        <taxon>Bacteroidota</taxon>
        <taxon>Cytophagia</taxon>
        <taxon>Cytophagales</taxon>
        <taxon>Cyclobacteriaceae</taxon>
        <taxon>Negadavirga</taxon>
    </lineage>
</organism>
<protein>
    <recommendedName>
        <fullName evidence="4">Sulfite dehydrogenase (Cytochrome) subunit SorB</fullName>
    </recommendedName>
</protein>
<dbReference type="EMBL" id="JBHSJJ010000003">
    <property type="protein sequence ID" value="MFC4871403.1"/>
    <property type="molecule type" value="Genomic_DNA"/>
</dbReference>
<keyword evidence="3" id="KW-1185">Reference proteome</keyword>
<evidence type="ECO:0000256" key="1">
    <source>
        <dbReference type="SAM" id="Phobius"/>
    </source>
</evidence>
<reference evidence="3" key="1">
    <citation type="journal article" date="2019" name="Int. J. Syst. Evol. Microbiol.">
        <title>The Global Catalogue of Microorganisms (GCM) 10K type strain sequencing project: providing services to taxonomists for standard genome sequencing and annotation.</title>
        <authorList>
            <consortium name="The Broad Institute Genomics Platform"/>
            <consortium name="The Broad Institute Genome Sequencing Center for Infectious Disease"/>
            <person name="Wu L."/>
            <person name="Ma J."/>
        </authorList>
    </citation>
    <scope>NUCLEOTIDE SEQUENCE [LARGE SCALE GENOMIC DNA]</scope>
    <source>
        <strain evidence="3">CGMCC 4.7466</strain>
    </source>
</reference>
<evidence type="ECO:0008006" key="4">
    <source>
        <dbReference type="Google" id="ProtNLM"/>
    </source>
</evidence>
<gene>
    <name evidence="2" type="ORF">ACFPFU_06880</name>
</gene>
<name>A0ABV9SYR8_9BACT</name>
<dbReference type="Gene3D" id="1.10.760.10">
    <property type="entry name" value="Cytochrome c-like domain"/>
    <property type="match status" value="1"/>
</dbReference>